<dbReference type="EMBL" id="UYRT01025718">
    <property type="protein sequence ID" value="VDK64059.1"/>
    <property type="molecule type" value="Genomic_DNA"/>
</dbReference>
<dbReference type="WBParaSite" id="GPUH_0000864201-mRNA-1">
    <property type="protein sequence ID" value="GPUH_0000864201-mRNA-1"/>
    <property type="gene ID" value="GPUH_0000864201"/>
</dbReference>
<reference evidence="1 2" key="2">
    <citation type="submission" date="2018-11" db="EMBL/GenBank/DDBJ databases">
        <authorList>
            <consortium name="Pathogen Informatics"/>
        </authorList>
    </citation>
    <scope>NUCLEOTIDE SEQUENCE [LARGE SCALE GENOMIC DNA]</scope>
</reference>
<accession>A0A183DIU1</accession>
<keyword evidence="2" id="KW-1185">Reference proteome</keyword>
<name>A0A183DIU1_9BILA</name>
<protein>
    <submittedName>
        <fullName evidence="3">Reverse transcriptase domain-containing protein</fullName>
    </submittedName>
</protein>
<evidence type="ECO:0000313" key="1">
    <source>
        <dbReference type="EMBL" id="VDK64059.1"/>
    </source>
</evidence>
<evidence type="ECO:0000313" key="2">
    <source>
        <dbReference type="Proteomes" id="UP000271098"/>
    </source>
</evidence>
<dbReference type="Proteomes" id="UP000271098">
    <property type="component" value="Unassembled WGS sequence"/>
</dbReference>
<reference evidence="3" key="1">
    <citation type="submission" date="2016-06" db="UniProtKB">
        <authorList>
            <consortium name="WormBaseParasite"/>
        </authorList>
    </citation>
    <scope>IDENTIFICATION</scope>
</reference>
<gene>
    <name evidence="1" type="ORF">GPUH_LOCUS8632</name>
</gene>
<dbReference type="AlphaFoldDB" id="A0A183DIU1"/>
<organism evidence="3">
    <name type="scientific">Gongylonema pulchrum</name>
    <dbReference type="NCBI Taxonomy" id="637853"/>
    <lineage>
        <taxon>Eukaryota</taxon>
        <taxon>Metazoa</taxon>
        <taxon>Ecdysozoa</taxon>
        <taxon>Nematoda</taxon>
        <taxon>Chromadorea</taxon>
        <taxon>Rhabditida</taxon>
        <taxon>Spirurina</taxon>
        <taxon>Spiruromorpha</taxon>
        <taxon>Spiruroidea</taxon>
        <taxon>Gongylonematidae</taxon>
        <taxon>Gongylonema</taxon>
    </lineage>
</organism>
<sequence length="112" mass="12412">MARSVICYPCAFTTLTPTLYISPPGPSVMLATQDHLVTVQSILPRKSAVSCVRFTRIPSNPPVLLCRYVDDLLMLNCPDSYPPLQHIYGQHFGTEITGSDISVDYSDMTFTI</sequence>
<proteinExistence type="predicted"/>
<evidence type="ECO:0000313" key="3">
    <source>
        <dbReference type="WBParaSite" id="GPUH_0000864201-mRNA-1"/>
    </source>
</evidence>